<dbReference type="PROSITE" id="PS51186">
    <property type="entry name" value="GNAT"/>
    <property type="match status" value="1"/>
</dbReference>
<dbReference type="EMBL" id="VYYT01000046">
    <property type="protein sequence ID" value="KAK2774443.1"/>
    <property type="molecule type" value="Genomic_DNA"/>
</dbReference>
<name>A0AAE0DBF6_COLKA</name>
<dbReference type="PROSITE" id="PS50007">
    <property type="entry name" value="PIPLC_X_DOMAIN"/>
    <property type="match status" value="1"/>
</dbReference>
<dbReference type="SUPFAM" id="SSF55729">
    <property type="entry name" value="Acyl-CoA N-acyltransferases (Nat)"/>
    <property type="match status" value="1"/>
</dbReference>
<dbReference type="GO" id="GO:0016747">
    <property type="term" value="F:acyltransferase activity, transferring groups other than amino-acyl groups"/>
    <property type="evidence" value="ECO:0007669"/>
    <property type="project" value="InterPro"/>
</dbReference>
<evidence type="ECO:0000313" key="3">
    <source>
        <dbReference type="Proteomes" id="UP001281614"/>
    </source>
</evidence>
<sequence>MAKIPTRDASTAEDDVAFIVAAFDSTLAPLAALGSGAMWGTTPFSQKDGFVEETVKDVRTSERYRATGEGEEALRIFVAEVELEYGTEAGAGLRCREAGDGRRYLPVGMAMVREGWVPGHVKNQFHVEKMREELEGRKDFVYVDVLISDFRTGGLRKGAGEALLGWARKHAVEKGLREVYLDAWAGNGGRLVKYYEKHGFRFVAEFEMTRGDGTIWPGALMKMSCVDRGEFDRDESIVSW</sequence>
<reference evidence="2" key="1">
    <citation type="submission" date="2023-02" db="EMBL/GenBank/DDBJ databases">
        <title>Colletotrichum kahawae CIFC_Que2 genome sequencing and assembly.</title>
        <authorList>
            <person name="Baroncelli R."/>
        </authorList>
    </citation>
    <scope>NUCLEOTIDE SEQUENCE</scope>
    <source>
        <strain evidence="2">CIFC_Que2</strain>
    </source>
</reference>
<comment type="caution">
    <text evidence="2">The sequence shown here is derived from an EMBL/GenBank/DDBJ whole genome shotgun (WGS) entry which is preliminary data.</text>
</comment>
<dbReference type="Gene3D" id="3.40.630.30">
    <property type="match status" value="1"/>
</dbReference>
<proteinExistence type="predicted"/>
<keyword evidence="3" id="KW-1185">Reference proteome</keyword>
<organism evidence="2 3">
    <name type="scientific">Colletotrichum kahawae</name>
    <name type="common">Coffee berry disease fungus</name>
    <dbReference type="NCBI Taxonomy" id="34407"/>
    <lineage>
        <taxon>Eukaryota</taxon>
        <taxon>Fungi</taxon>
        <taxon>Dikarya</taxon>
        <taxon>Ascomycota</taxon>
        <taxon>Pezizomycotina</taxon>
        <taxon>Sordariomycetes</taxon>
        <taxon>Hypocreomycetidae</taxon>
        <taxon>Glomerellales</taxon>
        <taxon>Glomerellaceae</taxon>
        <taxon>Colletotrichum</taxon>
        <taxon>Colletotrichum gloeosporioides species complex</taxon>
    </lineage>
</organism>
<gene>
    <name evidence="2" type="ORF">CKAH01_03676</name>
</gene>
<dbReference type="InterPro" id="IPR016181">
    <property type="entry name" value="Acyl_CoA_acyltransferase"/>
</dbReference>
<evidence type="ECO:0000313" key="2">
    <source>
        <dbReference type="EMBL" id="KAK2774443.1"/>
    </source>
</evidence>
<dbReference type="AlphaFoldDB" id="A0AAE0DBF6"/>
<feature type="domain" description="N-acetyltransferase" evidence="1">
    <location>
        <begin position="53"/>
        <end position="226"/>
    </location>
</feature>
<accession>A0AAE0DBF6</accession>
<dbReference type="Proteomes" id="UP001281614">
    <property type="component" value="Unassembled WGS sequence"/>
</dbReference>
<dbReference type="InterPro" id="IPR000182">
    <property type="entry name" value="GNAT_dom"/>
</dbReference>
<protein>
    <submittedName>
        <fullName evidence="2">Acetyltransferase</fullName>
    </submittedName>
</protein>
<evidence type="ECO:0000259" key="1">
    <source>
        <dbReference type="PROSITE" id="PS51186"/>
    </source>
</evidence>